<keyword evidence="9 12" id="KW-0653">Protein transport</keyword>
<dbReference type="InterPro" id="IPR029058">
    <property type="entry name" value="AB_hydrolase_fold"/>
</dbReference>
<comment type="similarity">
    <text evidence="3 12">Belongs to the GPI inositol-deacylase family.</text>
</comment>
<dbReference type="PANTHER" id="PTHR15495:SF7">
    <property type="entry name" value="GPI INOSITOL-DEACYLASE"/>
    <property type="match status" value="1"/>
</dbReference>
<dbReference type="GO" id="GO:0006888">
    <property type="term" value="P:endoplasmic reticulum to Golgi vesicle-mediated transport"/>
    <property type="evidence" value="ECO:0007669"/>
    <property type="project" value="TreeGrafter"/>
</dbReference>
<protein>
    <recommendedName>
        <fullName evidence="4 12">GPI inositol-deacylase</fullName>
        <ecNumber evidence="12">3.1.-.-</ecNumber>
    </recommendedName>
</protein>
<feature type="domain" description="GPI inositol-deacylase transmembrane" evidence="14">
    <location>
        <begin position="639"/>
        <end position="697"/>
    </location>
</feature>
<keyword evidence="16" id="KW-1185">Reference proteome</keyword>
<keyword evidence="5 12" id="KW-0813">Transport</keyword>
<evidence type="ECO:0000256" key="5">
    <source>
        <dbReference type="ARBA" id="ARBA00022448"/>
    </source>
</evidence>
<reference evidence="15 16" key="2">
    <citation type="submission" date="2015-05" db="EMBL/GenBank/DDBJ databases">
        <authorList>
            <person name="Morales-Cruz A."/>
            <person name="Amrine K.C."/>
            <person name="Cantu D."/>
        </authorList>
    </citation>
    <scope>NUCLEOTIDE SEQUENCE [LARGE SCALE GENOMIC DNA]</scope>
    <source>
        <strain evidence="15">UCRPC4</strain>
    </source>
</reference>
<evidence type="ECO:0000256" key="11">
    <source>
        <dbReference type="ARBA" id="ARBA00023136"/>
    </source>
</evidence>
<dbReference type="Pfam" id="PF25141">
    <property type="entry name" value="PGAP1_2nd"/>
    <property type="match status" value="1"/>
</dbReference>
<gene>
    <name evidence="15" type="ORF">UCRPC4_g06047</name>
</gene>
<name>A0A0G2DZG7_PHACM</name>
<proteinExistence type="inferred from homology"/>
<evidence type="ECO:0000256" key="4">
    <source>
        <dbReference type="ARBA" id="ARBA00015856"/>
    </source>
</evidence>
<dbReference type="Pfam" id="PF07819">
    <property type="entry name" value="PGAP1"/>
    <property type="match status" value="1"/>
</dbReference>
<evidence type="ECO:0000313" key="15">
    <source>
        <dbReference type="EMBL" id="KKY15939.1"/>
    </source>
</evidence>
<dbReference type="PANTHER" id="PTHR15495">
    <property type="entry name" value="NEGATIVE REGULATOR OF VESICLE FORMATION-RELATED"/>
    <property type="match status" value="1"/>
</dbReference>
<dbReference type="InterPro" id="IPR039529">
    <property type="entry name" value="PGAP1/BST1"/>
</dbReference>
<feature type="transmembrane region" description="Helical" evidence="12">
    <location>
        <begin position="634"/>
        <end position="652"/>
    </location>
</feature>
<evidence type="ECO:0000256" key="7">
    <source>
        <dbReference type="ARBA" id="ARBA00022801"/>
    </source>
</evidence>
<comment type="caution">
    <text evidence="15">The sequence shown here is derived from an EMBL/GenBank/DDBJ whole genome shotgun (WGS) entry which is preliminary data.</text>
</comment>
<keyword evidence="6 12" id="KW-0812">Transmembrane</keyword>
<evidence type="ECO:0000256" key="6">
    <source>
        <dbReference type="ARBA" id="ARBA00022692"/>
    </source>
</evidence>
<dbReference type="EMBL" id="LCWF01000170">
    <property type="protein sequence ID" value="KKY15939.1"/>
    <property type="molecule type" value="Genomic_DNA"/>
</dbReference>
<sequence length="697" mass="77797">MSMMSPTYIKLSGFDTEHTRFATKYSLYLYREEGVDEYNQENIGLRGAPVLFIPGNAGSYKQVRSLSSEASRYFVSTLRHDETAFKAGLRSLDFFTLDFNEDLAAFHGQTMIDQADYVNEAIAYILSLYHDPAKSSRDSNLPDPQSVILIGHSMGGIVARTVLTTTNYQPNSVNTIITMSAPHTRPPVTFDSDIVHLYSQINTFWRDAYSQKWANNNPLWHVTLVSIAGGGLDTVVPSDYASVTSLIPETHGFTVFTSGIPDVWTGMDHLSITWCDQLRKVIVKAIFDVIDVKRATQTKPRAERMDVFKRWFLTGLEEGAPKTLPEREPTTLLTFEDRSKSLLTRQERIAFRNFGNHRSEPKARILRVPAIGTPGRFTLLTDQELGRDGSSEILEILFCSTFPLKAGQTAASFPVHINLAEGSPSSTPLACKRPAGDILHIPSSTTKSHQAFDERPPFSYIQYNVEDLADYQFVAVVDLAKEMQPGFVVAEFADDARSHRTLDIGLWRLLSTGLTLKLPAHRPMVTDIRIPALHSSLLSYSLRLSSQRCGGDGETFKPILRQYLDKPHESKWFVNVAHAGIHLHGIAPFMPPPLKGQSGSTGVGFQLWSDPTCESTVKFHLQVDILGSMGKLVMRYRTVFAAFPILAVALVLRKQFRIYDDTGIFISFSEGLDLCAGHFSFRMMVHSLGTAILLNTK</sequence>
<evidence type="ECO:0000256" key="12">
    <source>
        <dbReference type="RuleBase" id="RU365011"/>
    </source>
</evidence>
<evidence type="ECO:0000256" key="3">
    <source>
        <dbReference type="ARBA" id="ARBA00006931"/>
    </source>
</evidence>
<evidence type="ECO:0000256" key="8">
    <source>
        <dbReference type="ARBA" id="ARBA00022824"/>
    </source>
</evidence>
<comment type="function">
    <text evidence="1 12">Involved in inositol deacylation of GPI-anchored proteins which plays important roles in the quality control and ER-associated degradation of GPI-anchored proteins.</text>
</comment>
<reference evidence="15 16" key="1">
    <citation type="submission" date="2015-05" db="EMBL/GenBank/DDBJ databases">
        <title>Distinctive expansion of gene families associated with plant cell wall degradation and secondary metabolism in the genomes of grapevine trunk pathogens.</title>
        <authorList>
            <person name="Lawrence D.P."/>
            <person name="Travadon R."/>
            <person name="Rolshausen P.E."/>
            <person name="Baumgartner K."/>
        </authorList>
    </citation>
    <scope>NUCLEOTIDE SEQUENCE [LARGE SCALE GENOMIC DNA]</scope>
    <source>
        <strain evidence="15">UCRPC4</strain>
    </source>
</reference>
<dbReference type="GO" id="GO:0050185">
    <property type="term" value="F:phosphatidylinositol deacylase activity"/>
    <property type="evidence" value="ECO:0007669"/>
    <property type="project" value="TreeGrafter"/>
</dbReference>
<evidence type="ECO:0000256" key="2">
    <source>
        <dbReference type="ARBA" id="ARBA00004477"/>
    </source>
</evidence>
<accession>A0A0G2DZG7</accession>
<comment type="subcellular location">
    <subcellularLocation>
        <location evidence="2">Endoplasmic reticulum membrane</location>
        <topology evidence="2">Multi-pass membrane protein</topology>
    </subcellularLocation>
</comment>
<dbReference type="GO" id="GO:0006505">
    <property type="term" value="P:GPI anchor metabolic process"/>
    <property type="evidence" value="ECO:0007669"/>
    <property type="project" value="TreeGrafter"/>
</dbReference>
<evidence type="ECO:0000259" key="13">
    <source>
        <dbReference type="Pfam" id="PF07819"/>
    </source>
</evidence>
<dbReference type="Pfam" id="PF25140">
    <property type="entry name" value="PGAP1_TMD"/>
    <property type="match status" value="1"/>
</dbReference>
<evidence type="ECO:0000256" key="1">
    <source>
        <dbReference type="ARBA" id="ARBA00003496"/>
    </source>
</evidence>
<dbReference type="InterPro" id="IPR012908">
    <property type="entry name" value="PGAP1-ab_dom-like"/>
</dbReference>
<dbReference type="OrthoDB" id="348976at2759"/>
<keyword evidence="10 12" id="KW-1133">Transmembrane helix</keyword>
<dbReference type="GO" id="GO:0015031">
    <property type="term" value="P:protein transport"/>
    <property type="evidence" value="ECO:0007669"/>
    <property type="project" value="UniProtKB-KW"/>
</dbReference>
<evidence type="ECO:0000256" key="10">
    <source>
        <dbReference type="ARBA" id="ARBA00022989"/>
    </source>
</evidence>
<evidence type="ECO:0000313" key="16">
    <source>
        <dbReference type="Proteomes" id="UP000053317"/>
    </source>
</evidence>
<keyword evidence="11 12" id="KW-0472">Membrane</keyword>
<keyword evidence="8 12" id="KW-0256">Endoplasmic reticulum</keyword>
<dbReference type="InterPro" id="IPR056824">
    <property type="entry name" value="PGAP1_TMD"/>
</dbReference>
<keyword evidence="7 12" id="KW-0378">Hydrolase</keyword>
<dbReference type="AlphaFoldDB" id="A0A0G2DZG7"/>
<dbReference type="FunFam" id="3.40.50.1820:FF:000056">
    <property type="entry name" value="GPI inositol-deacylase"/>
    <property type="match status" value="1"/>
</dbReference>
<feature type="domain" description="GPI inositol-deacylase PGAP1-like alpha/beta" evidence="13">
    <location>
        <begin position="45"/>
        <end position="288"/>
    </location>
</feature>
<organism evidence="15 16">
    <name type="scientific">Phaeomoniella chlamydospora</name>
    <name type="common">Phaeoacremonium chlamydosporum</name>
    <dbReference type="NCBI Taxonomy" id="158046"/>
    <lineage>
        <taxon>Eukaryota</taxon>
        <taxon>Fungi</taxon>
        <taxon>Dikarya</taxon>
        <taxon>Ascomycota</taxon>
        <taxon>Pezizomycotina</taxon>
        <taxon>Eurotiomycetes</taxon>
        <taxon>Chaetothyriomycetidae</taxon>
        <taxon>Phaeomoniellales</taxon>
        <taxon>Phaeomoniellaceae</taxon>
        <taxon>Phaeomoniella</taxon>
    </lineage>
</organism>
<comment type="caution">
    <text evidence="12">Lacks conserved residue(s) required for the propagation of feature annotation.</text>
</comment>
<dbReference type="GO" id="GO:0005789">
    <property type="term" value="C:endoplasmic reticulum membrane"/>
    <property type="evidence" value="ECO:0007669"/>
    <property type="project" value="UniProtKB-SubCell"/>
</dbReference>
<dbReference type="Proteomes" id="UP000053317">
    <property type="component" value="Unassembled WGS sequence"/>
</dbReference>
<evidence type="ECO:0000256" key="9">
    <source>
        <dbReference type="ARBA" id="ARBA00022927"/>
    </source>
</evidence>
<dbReference type="SUPFAM" id="SSF53474">
    <property type="entry name" value="alpha/beta-Hydrolases"/>
    <property type="match status" value="1"/>
</dbReference>
<dbReference type="EC" id="3.1.-.-" evidence="12"/>
<evidence type="ECO:0000259" key="14">
    <source>
        <dbReference type="Pfam" id="PF25140"/>
    </source>
</evidence>
<dbReference type="Gene3D" id="3.40.50.1820">
    <property type="entry name" value="alpha/beta hydrolase"/>
    <property type="match status" value="1"/>
</dbReference>